<dbReference type="Proteomes" id="UP000005226">
    <property type="component" value="Chromosome 22"/>
</dbReference>
<dbReference type="PANTHER" id="PTHR47135">
    <property type="entry name" value="FIBRONECTIN TYPE III DOMAIN-CONTAINING PROTEIN 7"/>
    <property type="match status" value="1"/>
</dbReference>
<dbReference type="OMA" id="GFNVVEC"/>
<reference evidence="2" key="2">
    <citation type="submission" date="2025-08" db="UniProtKB">
        <authorList>
            <consortium name="Ensembl"/>
        </authorList>
    </citation>
    <scope>IDENTIFICATION</scope>
</reference>
<feature type="domain" description="Fibronectin type-III" evidence="1">
    <location>
        <begin position="438"/>
        <end position="523"/>
    </location>
</feature>
<dbReference type="CDD" id="cd00063">
    <property type="entry name" value="FN3"/>
    <property type="match status" value="1"/>
</dbReference>
<name>A0A674N8H8_TAKRU</name>
<dbReference type="Gene3D" id="2.60.40.10">
    <property type="entry name" value="Immunoglobulins"/>
    <property type="match status" value="4"/>
</dbReference>
<evidence type="ECO:0000313" key="2">
    <source>
        <dbReference type="Ensembl" id="ENSTRUP00000069893.1"/>
    </source>
</evidence>
<sequence length="705" mass="76430">IIGGTEASVTPEVPTIEQAYSKHSDSITVEFTEVSGATSYILRAESDNGDFFSETVVSSSKGTVVQLQPYTTYRMSVMSVNSGGRSQPSYPIQARTVVQAPMMNTTSLDNSTIFVNWTSVEHAVLYTLCIIRQGSNSRHKVNTTNTMLTFDGLEAGTTYCIKGTAWDSEGRPGDDLTVCQITRPLSPNVIHIQMTQGRSLEVAVYWLSVQGAENYIAVTTNGQNCSSVSQTYCFITPVECGQNHSISVIAYNSAGPSSPSQPAEYITCRFIPTRSPMAGNCSVVWEEVPLVDYYIAFIKRDDGTEKSCNTTGTTCQFFCMCGYTYLTTVFPYNLAGSSPYSHVRNYTTIPCCPEDVTINLVSTETLEIMWSSVKGAELYETTAEQTNDVVHCNDTAPVCALSDLTCNTAYSVTVTPCSDLRGCNRTCTPHTHETAPCAPEILNLTQTNSSTYRVFFSTPNRPSTNYTVTAIGHYDKHTCQTTNDSCELTLLPCGSTYDVMGVATTKVGRSLPGFSKTLETGPCCPSSVNVTQVTQAMTNVTWPPGTGARSYITTLMSSRGHAKCHTLDTHCLMGCITCGTNYSVNLEAISSTGHKSECSYHGFSSSPCCPTNLKLYRMANNTLRVQWRSIGPQTHNHTVDLYGTGANYTCIAAAGIKYCDIQEEICGEVYRVVVAPVGKNGVKVSFCQPRTYSVLCPGSNAGVGK</sequence>
<dbReference type="InterPro" id="IPR003961">
    <property type="entry name" value="FN3_dom"/>
</dbReference>
<gene>
    <name evidence="2" type="primary">fndc7a</name>
</gene>
<dbReference type="Ensembl" id="ENSTRUT00000089646.1">
    <property type="protein sequence ID" value="ENSTRUP00000069893.1"/>
    <property type="gene ID" value="ENSTRUG00000014913.3"/>
</dbReference>
<dbReference type="GeneTree" id="ENSGT00390000004674"/>
<feature type="domain" description="Fibronectin type-III" evidence="1">
    <location>
        <begin position="352"/>
        <end position="437"/>
    </location>
</feature>
<evidence type="ECO:0000259" key="1">
    <source>
        <dbReference type="PROSITE" id="PS50853"/>
    </source>
</evidence>
<dbReference type="PANTHER" id="PTHR47135:SF1">
    <property type="entry name" value="FIBRONECTIN TYPE III DOMAIN-CONTAINING PROTEIN 7"/>
    <property type="match status" value="1"/>
</dbReference>
<keyword evidence="3" id="KW-1185">Reference proteome</keyword>
<feature type="domain" description="Fibronectin type-III" evidence="1">
    <location>
        <begin position="13"/>
        <end position="99"/>
    </location>
</feature>
<accession>A0A674N8H8</accession>
<evidence type="ECO:0000313" key="3">
    <source>
        <dbReference type="Proteomes" id="UP000005226"/>
    </source>
</evidence>
<feature type="domain" description="Fibronectin type-III" evidence="1">
    <location>
        <begin position="172"/>
        <end position="270"/>
    </location>
</feature>
<organism evidence="2 3">
    <name type="scientific">Takifugu rubripes</name>
    <name type="common">Japanese pufferfish</name>
    <name type="synonym">Fugu rubripes</name>
    <dbReference type="NCBI Taxonomy" id="31033"/>
    <lineage>
        <taxon>Eukaryota</taxon>
        <taxon>Metazoa</taxon>
        <taxon>Chordata</taxon>
        <taxon>Craniata</taxon>
        <taxon>Vertebrata</taxon>
        <taxon>Euteleostomi</taxon>
        <taxon>Actinopterygii</taxon>
        <taxon>Neopterygii</taxon>
        <taxon>Teleostei</taxon>
        <taxon>Neoteleostei</taxon>
        <taxon>Acanthomorphata</taxon>
        <taxon>Eupercaria</taxon>
        <taxon>Tetraodontiformes</taxon>
        <taxon>Tetradontoidea</taxon>
        <taxon>Tetraodontidae</taxon>
        <taxon>Takifugu</taxon>
    </lineage>
</organism>
<dbReference type="AlphaFoldDB" id="A0A674N8H8"/>
<dbReference type="Pfam" id="PF00041">
    <property type="entry name" value="fn3"/>
    <property type="match status" value="1"/>
</dbReference>
<dbReference type="SUPFAM" id="SSF49265">
    <property type="entry name" value="Fibronectin type III"/>
    <property type="match status" value="4"/>
</dbReference>
<dbReference type="SMART" id="SM00060">
    <property type="entry name" value="FN3"/>
    <property type="match status" value="6"/>
</dbReference>
<reference evidence="2 3" key="1">
    <citation type="journal article" date="2011" name="Genome Biol. Evol.">
        <title>Integration of the genetic map and genome assembly of fugu facilitates insights into distinct features of genome evolution in teleosts and mammals.</title>
        <authorList>
            <person name="Kai W."/>
            <person name="Kikuchi K."/>
            <person name="Tohari S."/>
            <person name="Chew A.K."/>
            <person name="Tay A."/>
            <person name="Fujiwara A."/>
            <person name="Hosoya S."/>
            <person name="Suetake H."/>
            <person name="Naruse K."/>
            <person name="Brenner S."/>
            <person name="Suzuki Y."/>
            <person name="Venkatesh B."/>
        </authorList>
    </citation>
    <scope>NUCLEOTIDE SEQUENCE [LARGE SCALE GENOMIC DNA]</scope>
</reference>
<proteinExistence type="predicted"/>
<dbReference type="PROSITE" id="PS50853">
    <property type="entry name" value="FN3"/>
    <property type="match status" value="4"/>
</dbReference>
<reference evidence="2" key="3">
    <citation type="submission" date="2025-09" db="UniProtKB">
        <authorList>
            <consortium name="Ensembl"/>
        </authorList>
    </citation>
    <scope>IDENTIFICATION</scope>
</reference>
<dbReference type="InterPro" id="IPR013783">
    <property type="entry name" value="Ig-like_fold"/>
</dbReference>
<dbReference type="InParanoid" id="A0A674N8H8"/>
<dbReference type="InterPro" id="IPR036116">
    <property type="entry name" value="FN3_sf"/>
</dbReference>
<protein>
    <submittedName>
        <fullName evidence="2">Fibronectin type III domain containing 7</fullName>
    </submittedName>
</protein>